<dbReference type="HOGENOM" id="CLU_2282322_0_0_1"/>
<gene>
    <name evidence="1" type="ORF">PRUPE_4G026500</name>
</gene>
<protein>
    <submittedName>
        <fullName evidence="1">Uncharacterized protein</fullName>
    </submittedName>
</protein>
<dbReference type="Gramene" id="ONI10092">
    <property type="protein sequence ID" value="ONI10092"/>
    <property type="gene ID" value="PRUPE_4G026500"/>
</dbReference>
<evidence type="ECO:0000313" key="1">
    <source>
        <dbReference type="EMBL" id="ONI10092.1"/>
    </source>
</evidence>
<reference evidence="1 2" key="1">
    <citation type="journal article" date="2013" name="Nat. Genet.">
        <title>The high-quality draft genome of peach (Prunus persica) identifies unique patterns of genetic diversity, domestication and genome evolution.</title>
        <authorList>
            <consortium name="International Peach Genome Initiative"/>
            <person name="Verde I."/>
            <person name="Abbott A.G."/>
            <person name="Scalabrin S."/>
            <person name="Jung S."/>
            <person name="Shu S."/>
            <person name="Marroni F."/>
            <person name="Zhebentyayeva T."/>
            <person name="Dettori M.T."/>
            <person name="Grimwood J."/>
            <person name="Cattonaro F."/>
            <person name="Zuccolo A."/>
            <person name="Rossini L."/>
            <person name="Jenkins J."/>
            <person name="Vendramin E."/>
            <person name="Meisel L.A."/>
            <person name="Decroocq V."/>
            <person name="Sosinski B."/>
            <person name="Prochnik S."/>
            <person name="Mitros T."/>
            <person name="Policriti A."/>
            <person name="Cipriani G."/>
            <person name="Dondini L."/>
            <person name="Ficklin S."/>
            <person name="Goodstein D.M."/>
            <person name="Xuan P."/>
            <person name="Del Fabbro C."/>
            <person name="Aramini V."/>
            <person name="Copetti D."/>
            <person name="Gonzalez S."/>
            <person name="Horner D.S."/>
            <person name="Falchi R."/>
            <person name="Lucas S."/>
            <person name="Mica E."/>
            <person name="Maldonado J."/>
            <person name="Lazzari B."/>
            <person name="Bielenberg D."/>
            <person name="Pirona R."/>
            <person name="Miculan M."/>
            <person name="Barakat A."/>
            <person name="Testolin R."/>
            <person name="Stella A."/>
            <person name="Tartarini S."/>
            <person name="Tonutti P."/>
            <person name="Arus P."/>
            <person name="Orellana A."/>
            <person name="Wells C."/>
            <person name="Main D."/>
            <person name="Vizzotto G."/>
            <person name="Silva H."/>
            <person name="Salamini F."/>
            <person name="Schmutz J."/>
            <person name="Morgante M."/>
            <person name="Rokhsar D.S."/>
        </authorList>
    </citation>
    <scope>NUCLEOTIDE SEQUENCE [LARGE SCALE GENOMIC DNA]</scope>
    <source>
        <strain evidence="2">cv. Nemared</strain>
    </source>
</reference>
<keyword evidence="2" id="KW-1185">Reference proteome</keyword>
<name>M5WJM9_PRUPE</name>
<accession>M5WJM9</accession>
<dbReference type="EMBL" id="CM007654">
    <property type="protein sequence ID" value="ONI10092.1"/>
    <property type="molecule type" value="Genomic_DNA"/>
</dbReference>
<evidence type="ECO:0000313" key="2">
    <source>
        <dbReference type="Proteomes" id="UP000006882"/>
    </source>
</evidence>
<organism evidence="1 2">
    <name type="scientific">Prunus persica</name>
    <name type="common">Peach</name>
    <name type="synonym">Amygdalus persica</name>
    <dbReference type="NCBI Taxonomy" id="3760"/>
    <lineage>
        <taxon>Eukaryota</taxon>
        <taxon>Viridiplantae</taxon>
        <taxon>Streptophyta</taxon>
        <taxon>Embryophyta</taxon>
        <taxon>Tracheophyta</taxon>
        <taxon>Spermatophyta</taxon>
        <taxon>Magnoliopsida</taxon>
        <taxon>eudicotyledons</taxon>
        <taxon>Gunneridae</taxon>
        <taxon>Pentapetalae</taxon>
        <taxon>rosids</taxon>
        <taxon>fabids</taxon>
        <taxon>Rosales</taxon>
        <taxon>Rosaceae</taxon>
        <taxon>Amygdaloideae</taxon>
        <taxon>Amygdaleae</taxon>
        <taxon>Prunus</taxon>
    </lineage>
</organism>
<dbReference type="Proteomes" id="UP000006882">
    <property type="component" value="Chromosome G4"/>
</dbReference>
<dbReference type="AlphaFoldDB" id="M5WJM9"/>
<sequence length="102" mass="11452">MLGKEPSTTTQCTPGLQSTCLKKKFQNTSCVLISPIYIKNKNKGRFLLLVTMHYDVVITSKILQKEVWYLYEDKSGGRLLAFSILGTKSSSFCCVILSQISH</sequence>
<proteinExistence type="predicted"/>